<feature type="region of interest" description="Disordered" evidence="1">
    <location>
        <begin position="57"/>
        <end position="87"/>
    </location>
</feature>
<dbReference type="PANTHER" id="PTHR45691">
    <property type="entry name" value="PROTEIN DIAPHANOUS"/>
    <property type="match status" value="1"/>
</dbReference>
<protein>
    <submittedName>
        <fullName evidence="3">Uncharacterized protein</fullName>
    </submittedName>
</protein>
<feature type="compositionally biased region" description="Pro residues" evidence="1">
    <location>
        <begin position="165"/>
        <end position="182"/>
    </location>
</feature>
<feature type="compositionally biased region" description="Pro residues" evidence="1">
    <location>
        <begin position="231"/>
        <end position="288"/>
    </location>
</feature>
<evidence type="ECO:0000256" key="2">
    <source>
        <dbReference type="SAM" id="SignalP"/>
    </source>
</evidence>
<gene>
    <name evidence="3" type="ORF">ONE63_002553</name>
</gene>
<feature type="chain" id="PRO_5043485132" evidence="2">
    <location>
        <begin position="18"/>
        <end position="288"/>
    </location>
</feature>
<organism evidence="3 4">
    <name type="scientific">Megalurothrips usitatus</name>
    <name type="common">bean blossom thrips</name>
    <dbReference type="NCBI Taxonomy" id="439358"/>
    <lineage>
        <taxon>Eukaryota</taxon>
        <taxon>Metazoa</taxon>
        <taxon>Ecdysozoa</taxon>
        <taxon>Arthropoda</taxon>
        <taxon>Hexapoda</taxon>
        <taxon>Insecta</taxon>
        <taxon>Pterygota</taxon>
        <taxon>Neoptera</taxon>
        <taxon>Paraneoptera</taxon>
        <taxon>Thysanoptera</taxon>
        <taxon>Terebrantia</taxon>
        <taxon>Thripoidea</taxon>
        <taxon>Thripidae</taxon>
        <taxon>Megalurothrips</taxon>
    </lineage>
</organism>
<dbReference type="EMBL" id="JAPTSV010000012">
    <property type="protein sequence ID" value="KAJ1522247.1"/>
    <property type="molecule type" value="Genomic_DNA"/>
</dbReference>
<keyword evidence="2" id="KW-0732">Signal</keyword>
<dbReference type="InterPro" id="IPR051412">
    <property type="entry name" value="Formin_Homology_Diaphanous_sf"/>
</dbReference>
<evidence type="ECO:0000313" key="3">
    <source>
        <dbReference type="EMBL" id="KAJ1522247.1"/>
    </source>
</evidence>
<feature type="signal peptide" evidence="2">
    <location>
        <begin position="1"/>
        <end position="17"/>
    </location>
</feature>
<dbReference type="Proteomes" id="UP001075354">
    <property type="component" value="Chromosome 12"/>
</dbReference>
<reference evidence="3" key="1">
    <citation type="submission" date="2022-12" db="EMBL/GenBank/DDBJ databases">
        <title>Chromosome-level genome assembly of the bean flower thrips Megalurothrips usitatus.</title>
        <authorList>
            <person name="Ma L."/>
            <person name="Liu Q."/>
            <person name="Li H."/>
            <person name="Cai W."/>
        </authorList>
    </citation>
    <scope>NUCLEOTIDE SEQUENCE</scope>
    <source>
        <strain evidence="3">Cailab_2022a</strain>
    </source>
</reference>
<keyword evidence="4" id="KW-1185">Reference proteome</keyword>
<accession>A0AAV7XD19</accession>
<name>A0AAV7XD19_9NEOP</name>
<proteinExistence type="predicted"/>
<dbReference type="AlphaFoldDB" id="A0AAV7XD19"/>
<dbReference type="GO" id="GO:0005884">
    <property type="term" value="C:actin filament"/>
    <property type="evidence" value="ECO:0007669"/>
    <property type="project" value="TreeGrafter"/>
</dbReference>
<dbReference type="GO" id="GO:0030041">
    <property type="term" value="P:actin filament polymerization"/>
    <property type="evidence" value="ECO:0007669"/>
    <property type="project" value="TreeGrafter"/>
</dbReference>
<feature type="compositionally biased region" description="Pro residues" evidence="1">
    <location>
        <begin position="25"/>
        <end position="38"/>
    </location>
</feature>
<feature type="region of interest" description="Disordered" evidence="1">
    <location>
        <begin position="17"/>
        <end position="38"/>
    </location>
</feature>
<sequence>MRVLGAVVILVLVQAEAAPSGSGRQPPPRPAPPAPPPPAVVFVSDREIEGATRIAAANEVPSPYGGGEGGDVYGTPLSEARPGRASRRGTLVARTREVSAHAVPQHIALVTAEGVRVRPSELTGLSLPFLLQDNVPPLPAGAARPPRPTDVEVASASAAATDTPPQQPLPDATPPAVSPPRTQPRMQPPFSLRPPSPRTVVTYFSLGEDADVKTIPYLQLVERLVGKEAYAPPPPPPPAPAPTTTPPPPPRVEVYAPPPRSSHPVYGPPPPPPPPPALVYGPPPGLYS</sequence>
<feature type="region of interest" description="Disordered" evidence="1">
    <location>
        <begin position="138"/>
        <end position="197"/>
    </location>
</feature>
<evidence type="ECO:0000313" key="4">
    <source>
        <dbReference type="Proteomes" id="UP001075354"/>
    </source>
</evidence>
<feature type="compositionally biased region" description="Low complexity" evidence="1">
    <location>
        <begin position="154"/>
        <end position="164"/>
    </location>
</feature>
<evidence type="ECO:0000256" key="1">
    <source>
        <dbReference type="SAM" id="MobiDB-lite"/>
    </source>
</evidence>
<comment type="caution">
    <text evidence="3">The sequence shown here is derived from an EMBL/GenBank/DDBJ whole genome shotgun (WGS) entry which is preliminary data.</text>
</comment>
<feature type="region of interest" description="Disordered" evidence="1">
    <location>
        <begin position="228"/>
        <end position="288"/>
    </location>
</feature>
<dbReference type="PANTHER" id="PTHR45691:SF1">
    <property type="entry name" value="FH2 DOMAIN-CONTAINING PROTEIN 1-RELATED"/>
    <property type="match status" value="1"/>
</dbReference>